<dbReference type="InterPro" id="IPR038297">
    <property type="entry name" value="CcmH/CycL/NrfF/Ccl2_sf"/>
</dbReference>
<dbReference type="CDD" id="cd16378">
    <property type="entry name" value="CcmH_N"/>
    <property type="match status" value="1"/>
</dbReference>
<dbReference type="GO" id="GO:0046872">
    <property type="term" value="F:metal ion binding"/>
    <property type="evidence" value="ECO:0007669"/>
    <property type="project" value="UniProtKB-KW"/>
</dbReference>
<dbReference type="InterPro" id="IPR005616">
    <property type="entry name" value="CcmH/CycL/Ccl2/NrfF_N"/>
</dbReference>
<evidence type="ECO:0000256" key="3">
    <source>
        <dbReference type="ARBA" id="ARBA00022723"/>
    </source>
</evidence>
<evidence type="ECO:0000256" key="2">
    <source>
        <dbReference type="ARBA" id="ARBA00022617"/>
    </source>
</evidence>
<evidence type="ECO:0000259" key="8">
    <source>
        <dbReference type="Pfam" id="PF03918"/>
    </source>
</evidence>
<name>A0A1J5S9N6_9ZZZZ</name>
<dbReference type="Gene3D" id="1.10.8.640">
    <property type="entry name" value="Cytochrome C biogenesis protein"/>
    <property type="match status" value="1"/>
</dbReference>
<dbReference type="PANTHER" id="PTHR47870">
    <property type="entry name" value="CYTOCHROME C-TYPE BIOGENESIS PROTEIN CCMH"/>
    <property type="match status" value="1"/>
</dbReference>
<proteinExistence type="inferred from homology"/>
<accession>A0A1J5S9N6</accession>
<keyword evidence="7" id="KW-0812">Transmembrane</keyword>
<organism evidence="9">
    <name type="scientific">mine drainage metagenome</name>
    <dbReference type="NCBI Taxonomy" id="410659"/>
    <lineage>
        <taxon>unclassified sequences</taxon>
        <taxon>metagenomes</taxon>
        <taxon>ecological metagenomes</taxon>
    </lineage>
</organism>
<dbReference type="AlphaFoldDB" id="A0A1J5S9N6"/>
<feature type="transmembrane region" description="Helical" evidence="7">
    <location>
        <begin position="112"/>
        <end position="133"/>
    </location>
</feature>
<dbReference type="GO" id="GO:0005886">
    <property type="term" value="C:plasma membrane"/>
    <property type="evidence" value="ECO:0007669"/>
    <property type="project" value="TreeGrafter"/>
</dbReference>
<protein>
    <submittedName>
        <fullName evidence="9">Cytochrome c-type biogenesis protein CcmH</fullName>
    </submittedName>
</protein>
<feature type="domain" description="CcmH/CycL/Ccl2/NrfF N-terminal" evidence="8">
    <location>
        <begin position="18"/>
        <end position="157"/>
    </location>
</feature>
<dbReference type="PANTHER" id="PTHR47870:SF1">
    <property type="entry name" value="CYTOCHROME C-TYPE BIOGENESIS PROTEIN CCMH"/>
    <property type="match status" value="1"/>
</dbReference>
<dbReference type="FunFam" id="1.10.8.640:FF:000001">
    <property type="entry name" value="Cytochrome c-type biogenesis protein"/>
    <property type="match status" value="1"/>
</dbReference>
<keyword evidence="4" id="KW-0732">Signal</keyword>
<evidence type="ECO:0000256" key="4">
    <source>
        <dbReference type="ARBA" id="ARBA00022729"/>
    </source>
</evidence>
<keyword evidence="2" id="KW-0349">Heme</keyword>
<dbReference type="Pfam" id="PF03918">
    <property type="entry name" value="CcmH"/>
    <property type="match status" value="1"/>
</dbReference>
<keyword evidence="7" id="KW-0472">Membrane</keyword>
<keyword evidence="6" id="KW-0408">Iron</keyword>
<comment type="similarity">
    <text evidence="1">Belongs to the CcmH/CycL/Ccl2/NrfF family.</text>
</comment>
<sequence>MKSNLMQSKWVFGLLLTCCLMLLGRVSAQEARPMESNTAVEVQVQRLSEELRCLVCQNQTLADSHAELAQDLRQEIREMATKGMSDQAIIDYLVARYGDFVRYRPPLKSTTALLWFGPFALLLTGGVGLIVMLRRREKISTEAPLSADEARQVSELLEKES</sequence>
<gene>
    <name evidence="9" type="primary">ccmH_5</name>
    <name evidence="9" type="ORF">GALL_133210</name>
</gene>
<reference evidence="9" key="1">
    <citation type="submission" date="2016-10" db="EMBL/GenBank/DDBJ databases">
        <title>Sequence of Gallionella enrichment culture.</title>
        <authorList>
            <person name="Poehlein A."/>
            <person name="Muehling M."/>
            <person name="Daniel R."/>
        </authorList>
    </citation>
    <scope>NUCLEOTIDE SEQUENCE</scope>
</reference>
<dbReference type="GO" id="GO:0017004">
    <property type="term" value="P:cytochrome complex assembly"/>
    <property type="evidence" value="ECO:0007669"/>
    <property type="project" value="UniProtKB-KW"/>
</dbReference>
<keyword evidence="5" id="KW-0201">Cytochrome c-type biogenesis</keyword>
<dbReference type="EMBL" id="MLJW01000056">
    <property type="protein sequence ID" value="OIR04651.1"/>
    <property type="molecule type" value="Genomic_DNA"/>
</dbReference>
<evidence type="ECO:0000256" key="7">
    <source>
        <dbReference type="SAM" id="Phobius"/>
    </source>
</evidence>
<evidence type="ECO:0000256" key="1">
    <source>
        <dbReference type="ARBA" id="ARBA00010342"/>
    </source>
</evidence>
<evidence type="ECO:0000256" key="5">
    <source>
        <dbReference type="ARBA" id="ARBA00022748"/>
    </source>
</evidence>
<evidence type="ECO:0000313" key="9">
    <source>
        <dbReference type="EMBL" id="OIR04651.1"/>
    </source>
</evidence>
<keyword evidence="3" id="KW-0479">Metal-binding</keyword>
<comment type="caution">
    <text evidence="9">The sequence shown here is derived from an EMBL/GenBank/DDBJ whole genome shotgun (WGS) entry which is preliminary data.</text>
</comment>
<evidence type="ECO:0000256" key="6">
    <source>
        <dbReference type="ARBA" id="ARBA00023004"/>
    </source>
</evidence>
<keyword evidence="7" id="KW-1133">Transmembrane helix</keyword>
<dbReference type="InterPro" id="IPR051263">
    <property type="entry name" value="C-type_cytochrome_biogenesis"/>
</dbReference>